<feature type="compositionally biased region" description="Acidic residues" evidence="1">
    <location>
        <begin position="115"/>
        <end position="127"/>
    </location>
</feature>
<dbReference type="Proteomes" id="UP000281726">
    <property type="component" value="Unassembled WGS sequence"/>
</dbReference>
<feature type="region of interest" description="Disordered" evidence="1">
    <location>
        <begin position="89"/>
        <end position="151"/>
    </location>
</feature>
<sequence>MNSGARIGVAVGVGYLLGRRRKLRKALVLAAAVAAGRASQNPGGLTGLGSRLLQSSPQLSNLSRLGGPLVSASKNAATAAAGSGIDAVSGRLRGSADSLRRRGGSGRSPDRPDDDHPDNDQADDDQATNDQPEGSRSNGGRPANGDQRRGR</sequence>
<evidence type="ECO:0008006" key="4">
    <source>
        <dbReference type="Google" id="ProtNLM"/>
    </source>
</evidence>
<name>A0A3A9YS69_9ACTN</name>
<comment type="caution">
    <text evidence="2">The sequence shown here is derived from an EMBL/GenBank/DDBJ whole genome shotgun (WGS) entry which is preliminary data.</text>
</comment>
<reference evidence="2 3" key="1">
    <citation type="journal article" date="2004" name="Syst. Appl. Microbiol.">
        <title>Cryptoendolithic actinomycetes from antarctic sandstone rock samples: Micromonospora endolithica sp. nov. and two isolates related to Micromonospora coerulea Jensen 1932.</title>
        <authorList>
            <person name="Hirsch P."/>
            <person name="Mevs U."/>
            <person name="Kroppenstedt R.M."/>
            <person name="Schumann P."/>
            <person name="Stackebrandt E."/>
        </authorList>
    </citation>
    <scope>NUCLEOTIDE SEQUENCE [LARGE SCALE GENOMIC DNA]</scope>
    <source>
        <strain evidence="2 3">JCM 12677</strain>
    </source>
</reference>
<gene>
    <name evidence="2" type="ORF">D7223_30215</name>
</gene>
<dbReference type="RefSeq" id="WP_120732722.1">
    <property type="nucleotide sequence ID" value="NZ_RBAK01000019.1"/>
</dbReference>
<evidence type="ECO:0000313" key="3">
    <source>
        <dbReference type="Proteomes" id="UP000281726"/>
    </source>
</evidence>
<organism evidence="2 3">
    <name type="scientific">Micromonospora endolithica</name>
    <dbReference type="NCBI Taxonomy" id="230091"/>
    <lineage>
        <taxon>Bacteria</taxon>
        <taxon>Bacillati</taxon>
        <taxon>Actinomycetota</taxon>
        <taxon>Actinomycetes</taxon>
        <taxon>Micromonosporales</taxon>
        <taxon>Micromonosporaceae</taxon>
        <taxon>Micromonospora</taxon>
    </lineage>
</organism>
<protein>
    <recommendedName>
        <fullName evidence="4">DNA primase</fullName>
    </recommendedName>
</protein>
<accession>A0A3A9YS69</accession>
<keyword evidence="3" id="KW-1185">Reference proteome</keyword>
<evidence type="ECO:0000313" key="2">
    <source>
        <dbReference type="EMBL" id="RKN38908.1"/>
    </source>
</evidence>
<dbReference type="EMBL" id="RBAK01000019">
    <property type="protein sequence ID" value="RKN38908.1"/>
    <property type="molecule type" value="Genomic_DNA"/>
</dbReference>
<evidence type="ECO:0000256" key="1">
    <source>
        <dbReference type="SAM" id="MobiDB-lite"/>
    </source>
</evidence>
<dbReference type="AlphaFoldDB" id="A0A3A9YS69"/>
<proteinExistence type="predicted"/>